<feature type="transmembrane region" description="Helical" evidence="7">
    <location>
        <begin position="310"/>
        <end position="329"/>
    </location>
</feature>
<feature type="transmembrane region" description="Helical" evidence="7">
    <location>
        <begin position="341"/>
        <end position="366"/>
    </location>
</feature>
<feature type="transmembrane region" description="Helical" evidence="7">
    <location>
        <begin position="111"/>
        <end position="132"/>
    </location>
</feature>
<feature type="transmembrane region" description="Helical" evidence="7">
    <location>
        <begin position="20"/>
        <end position="42"/>
    </location>
</feature>
<dbReference type="Gene3D" id="1.20.1720.10">
    <property type="entry name" value="Multidrug resistance protein D"/>
    <property type="match status" value="1"/>
</dbReference>
<keyword evidence="10" id="KW-1185">Reference proteome</keyword>
<feature type="transmembrane region" description="Helical" evidence="7">
    <location>
        <begin position="275"/>
        <end position="298"/>
    </location>
</feature>
<feature type="transmembrane region" description="Helical" evidence="7">
    <location>
        <begin position="418"/>
        <end position="437"/>
    </location>
</feature>
<evidence type="ECO:0000256" key="2">
    <source>
        <dbReference type="ARBA" id="ARBA00022448"/>
    </source>
</evidence>
<evidence type="ECO:0000256" key="6">
    <source>
        <dbReference type="ARBA" id="ARBA00023136"/>
    </source>
</evidence>
<dbReference type="EMBL" id="CP002772">
    <property type="protein sequence ID" value="AEG17299.1"/>
    <property type="molecule type" value="Genomic_DNA"/>
</dbReference>
<keyword evidence="5 7" id="KW-1133">Transmembrane helix</keyword>
<accession>F6D210</accession>
<evidence type="ECO:0000256" key="7">
    <source>
        <dbReference type="SAM" id="Phobius"/>
    </source>
</evidence>
<dbReference type="InterPro" id="IPR020846">
    <property type="entry name" value="MFS_dom"/>
</dbReference>
<evidence type="ECO:0000256" key="5">
    <source>
        <dbReference type="ARBA" id="ARBA00022989"/>
    </source>
</evidence>
<reference evidence="9 10" key="1">
    <citation type="journal article" date="2014" name="Int. J. Syst. Evol. Microbiol.">
        <title>Methanobacterium paludis sp. nov. and a novel strain of Methanobacterium lacus isolated from northern peatlands.</title>
        <authorList>
            <person name="Cadillo-Quiroz H."/>
            <person name="Brauer S.L."/>
            <person name="Goodson N."/>
            <person name="Yavitt J.B."/>
            <person name="Zinder S.H."/>
        </authorList>
    </citation>
    <scope>NUCLEOTIDE SEQUENCE [LARGE SCALE GENOMIC DNA]</scope>
    <source>
        <strain evidence="10">DSM 25820 / JCM 18151 / SWAN1</strain>
    </source>
</reference>
<dbReference type="KEGG" id="mew:MSWAN_0253"/>
<feature type="transmembrane region" description="Helical" evidence="7">
    <location>
        <begin position="144"/>
        <end position="167"/>
    </location>
</feature>
<dbReference type="PRINTS" id="PR01036">
    <property type="entry name" value="TCRTETB"/>
</dbReference>
<dbReference type="InterPro" id="IPR036259">
    <property type="entry name" value="MFS_trans_sf"/>
</dbReference>
<feature type="transmembrane region" description="Helical" evidence="7">
    <location>
        <begin position="86"/>
        <end position="105"/>
    </location>
</feature>
<evidence type="ECO:0000256" key="4">
    <source>
        <dbReference type="ARBA" id="ARBA00022692"/>
    </source>
</evidence>
<gene>
    <name evidence="9" type="ordered locus">MSWAN_0253</name>
</gene>
<keyword evidence="2" id="KW-0813">Transport</keyword>
<dbReference type="AlphaFoldDB" id="F6D210"/>
<dbReference type="Pfam" id="PF07690">
    <property type="entry name" value="MFS_1"/>
    <property type="match status" value="1"/>
</dbReference>
<feature type="transmembrane region" description="Helical" evidence="7">
    <location>
        <begin position="206"/>
        <end position="225"/>
    </location>
</feature>
<comment type="subcellular location">
    <subcellularLocation>
        <location evidence="1">Cell membrane</location>
        <topology evidence="1">Multi-pass membrane protein</topology>
    </subcellularLocation>
</comment>
<dbReference type="OrthoDB" id="117970at2157"/>
<dbReference type="NCBIfam" id="TIGR00711">
    <property type="entry name" value="efflux_EmrB"/>
    <property type="match status" value="1"/>
</dbReference>
<keyword evidence="6 7" id="KW-0472">Membrane</keyword>
<dbReference type="Proteomes" id="UP000009231">
    <property type="component" value="Chromosome"/>
</dbReference>
<organism evidence="9 10">
    <name type="scientific">Methanobacterium paludis (strain DSM 25820 / JCM 18151 / SWAN1)</name>
    <dbReference type="NCBI Taxonomy" id="868131"/>
    <lineage>
        <taxon>Archaea</taxon>
        <taxon>Methanobacteriati</taxon>
        <taxon>Methanobacteriota</taxon>
        <taxon>Methanomada group</taxon>
        <taxon>Methanobacteria</taxon>
        <taxon>Methanobacteriales</taxon>
        <taxon>Methanobacteriaceae</taxon>
        <taxon>Methanobacterium</taxon>
    </lineage>
</organism>
<feature type="domain" description="Major facilitator superfamily (MFS) profile" evidence="8">
    <location>
        <begin position="20"/>
        <end position="479"/>
    </location>
</feature>
<dbReference type="GO" id="GO:0022857">
    <property type="term" value="F:transmembrane transporter activity"/>
    <property type="evidence" value="ECO:0007669"/>
    <property type="project" value="InterPro"/>
</dbReference>
<feature type="transmembrane region" description="Helical" evidence="7">
    <location>
        <begin position="173"/>
        <end position="194"/>
    </location>
</feature>
<dbReference type="GO" id="GO:0005886">
    <property type="term" value="C:plasma membrane"/>
    <property type="evidence" value="ECO:0007669"/>
    <property type="project" value="UniProtKB-SubCell"/>
</dbReference>
<dbReference type="CDD" id="cd17321">
    <property type="entry name" value="MFS_MMR_MDR_like"/>
    <property type="match status" value="1"/>
</dbReference>
<evidence type="ECO:0000256" key="1">
    <source>
        <dbReference type="ARBA" id="ARBA00004651"/>
    </source>
</evidence>
<evidence type="ECO:0000256" key="3">
    <source>
        <dbReference type="ARBA" id="ARBA00022475"/>
    </source>
</evidence>
<name>F6D210_METPW</name>
<feature type="transmembrane region" description="Helical" evidence="7">
    <location>
        <begin position="372"/>
        <end position="388"/>
    </location>
</feature>
<protein>
    <submittedName>
        <fullName evidence="9">Drug resistance transporter, EmrB/QacA subfamily</fullName>
    </submittedName>
</protein>
<sequence>MVDTFRSDIAKQSFNNRFKILIIVLTAMFMAVLNTNIVNVALPTITSFYNVPVGLSQWVITGYQVTATVTPLIFAKLSDYTGKSRLFIIGFSVFTVSSLACGLSTSLTELIIFRIVQALGGSMVLSINLAILMQIFPSYERGRVMGYFTAIIGFGMLMGPTIGGFIIDTMGWAYIFFVNLPIGIALLIPAFKYLKIEEYENKARYEDYLGAILFIISITTFFMVLNEISNAPLNLSSVAFYSAVCALTFLAFILREIRIQKPFLDISIFKIWSFTLPNISLLLYFTSTFILVLIQPFYFEGVMNFSPAKVGLVASVMPLAMMISSPVSGRIYDSLKLKKNVWIVGNYAMIGVAVMGIAYIVCGYAFTKANFILLLTTFVVAGLCRSIFQGPNNLDIMGALPPERSALASSITVTTQSFGLALGTAMGTLLLSVFLFATGYSGNVAQAGAGILEGICGNIMYISGILCFVGAVLSYKKIK</sequence>
<feature type="transmembrane region" description="Helical" evidence="7">
    <location>
        <begin position="449"/>
        <end position="473"/>
    </location>
</feature>
<dbReference type="InterPro" id="IPR011701">
    <property type="entry name" value="MFS"/>
</dbReference>
<dbReference type="eggNOG" id="arCOG00143">
    <property type="taxonomic scope" value="Archaea"/>
</dbReference>
<dbReference type="InterPro" id="IPR004638">
    <property type="entry name" value="EmrB-like"/>
</dbReference>
<dbReference type="SUPFAM" id="SSF103473">
    <property type="entry name" value="MFS general substrate transporter"/>
    <property type="match status" value="1"/>
</dbReference>
<feature type="transmembrane region" description="Helical" evidence="7">
    <location>
        <begin position="54"/>
        <end position="74"/>
    </location>
</feature>
<dbReference type="GeneID" id="10667737"/>
<keyword evidence="4 7" id="KW-0812">Transmembrane</keyword>
<dbReference type="Gene3D" id="1.20.1250.20">
    <property type="entry name" value="MFS general substrate transporter like domains"/>
    <property type="match status" value="1"/>
</dbReference>
<evidence type="ECO:0000313" key="9">
    <source>
        <dbReference type="EMBL" id="AEG17299.1"/>
    </source>
</evidence>
<dbReference type="HOGENOM" id="CLU_000960_28_3_2"/>
<dbReference type="PROSITE" id="PS50850">
    <property type="entry name" value="MFS"/>
    <property type="match status" value="1"/>
</dbReference>
<feature type="transmembrane region" description="Helical" evidence="7">
    <location>
        <begin position="231"/>
        <end position="254"/>
    </location>
</feature>
<keyword evidence="3" id="KW-1003">Cell membrane</keyword>
<evidence type="ECO:0000313" key="10">
    <source>
        <dbReference type="Proteomes" id="UP000009231"/>
    </source>
</evidence>
<dbReference type="PANTHER" id="PTHR42718:SF46">
    <property type="entry name" value="BLR6921 PROTEIN"/>
    <property type="match status" value="1"/>
</dbReference>
<dbReference type="RefSeq" id="WP_013824801.1">
    <property type="nucleotide sequence ID" value="NC_015574.1"/>
</dbReference>
<proteinExistence type="predicted"/>
<dbReference type="PANTHER" id="PTHR42718">
    <property type="entry name" value="MAJOR FACILITATOR SUPERFAMILY MULTIDRUG TRANSPORTER MFSC"/>
    <property type="match status" value="1"/>
</dbReference>
<evidence type="ECO:0000259" key="8">
    <source>
        <dbReference type="PROSITE" id="PS50850"/>
    </source>
</evidence>